<feature type="compositionally biased region" description="Acidic residues" evidence="4">
    <location>
        <begin position="21"/>
        <end position="34"/>
    </location>
</feature>
<evidence type="ECO:0000313" key="6">
    <source>
        <dbReference type="Proteomes" id="UP000319894"/>
    </source>
</evidence>
<dbReference type="SUPFAM" id="SSF48452">
    <property type="entry name" value="TPR-like"/>
    <property type="match status" value="1"/>
</dbReference>
<feature type="repeat" description="TPR" evidence="3">
    <location>
        <begin position="205"/>
        <end position="238"/>
    </location>
</feature>
<dbReference type="RefSeq" id="WP_144262223.1">
    <property type="nucleotide sequence ID" value="NZ_QMDX01000006.1"/>
</dbReference>
<dbReference type="InterPro" id="IPR051012">
    <property type="entry name" value="CellSynth/LPSAsmb/PSIAsmb"/>
</dbReference>
<dbReference type="Proteomes" id="UP000319894">
    <property type="component" value="Unassembled WGS sequence"/>
</dbReference>
<evidence type="ECO:0000256" key="2">
    <source>
        <dbReference type="ARBA" id="ARBA00022803"/>
    </source>
</evidence>
<dbReference type="Pfam" id="PF13414">
    <property type="entry name" value="TPR_11"/>
    <property type="match status" value="1"/>
</dbReference>
<feature type="region of interest" description="Disordered" evidence="4">
    <location>
        <begin position="1"/>
        <end position="76"/>
    </location>
</feature>
<accession>A0A554N9Q8</accession>
<feature type="repeat" description="TPR" evidence="3">
    <location>
        <begin position="171"/>
        <end position="204"/>
    </location>
</feature>
<dbReference type="OrthoDB" id="115601at2157"/>
<comment type="caution">
    <text evidence="5">The sequence shown here is derived from an EMBL/GenBank/DDBJ whole genome shotgun (WGS) entry which is preliminary data.</text>
</comment>
<feature type="compositionally biased region" description="Gly residues" evidence="4">
    <location>
        <begin position="39"/>
        <end position="50"/>
    </location>
</feature>
<reference evidence="5 6" key="1">
    <citation type="submission" date="2018-06" db="EMBL/GenBank/DDBJ databases">
        <title>Natronomonas sp. F16-60 a new haloarchaeon isolated from a solar saltern of Isla Cristina, Huelva, Spain.</title>
        <authorList>
            <person name="Duran-Viseras A."/>
            <person name="Sanchez-Porro C."/>
            <person name="Ventosa A."/>
        </authorList>
    </citation>
    <scope>NUCLEOTIDE SEQUENCE [LARGE SCALE GENOMIC DNA]</scope>
    <source>
        <strain evidence="5 6">F16-60</strain>
    </source>
</reference>
<evidence type="ECO:0000256" key="3">
    <source>
        <dbReference type="PROSITE-ProRule" id="PRU00339"/>
    </source>
</evidence>
<dbReference type="Pfam" id="PF13432">
    <property type="entry name" value="TPR_16"/>
    <property type="match status" value="1"/>
</dbReference>
<dbReference type="PANTHER" id="PTHR45586">
    <property type="entry name" value="TPR REPEAT-CONTAINING PROTEIN PA4667"/>
    <property type="match status" value="1"/>
</dbReference>
<keyword evidence="2 3" id="KW-0802">TPR repeat</keyword>
<evidence type="ECO:0000256" key="4">
    <source>
        <dbReference type="SAM" id="MobiDB-lite"/>
    </source>
</evidence>
<evidence type="ECO:0000256" key="1">
    <source>
        <dbReference type="ARBA" id="ARBA00022737"/>
    </source>
</evidence>
<dbReference type="AlphaFoldDB" id="A0A554N9Q8"/>
<dbReference type="EMBL" id="QMDX01000006">
    <property type="protein sequence ID" value="TSD13700.1"/>
    <property type="molecule type" value="Genomic_DNA"/>
</dbReference>
<keyword evidence="6" id="KW-1185">Reference proteome</keyword>
<feature type="compositionally biased region" description="Basic and acidic residues" evidence="4">
    <location>
        <begin position="270"/>
        <end position="281"/>
    </location>
</feature>
<feature type="compositionally biased region" description="Basic and acidic residues" evidence="4">
    <location>
        <begin position="64"/>
        <end position="76"/>
    </location>
</feature>
<dbReference type="PANTHER" id="PTHR45586:SF1">
    <property type="entry name" value="LIPOPOLYSACCHARIDE ASSEMBLY PROTEIN B"/>
    <property type="match status" value="1"/>
</dbReference>
<feature type="compositionally biased region" description="Gly residues" evidence="4">
    <location>
        <begin position="282"/>
        <end position="292"/>
    </location>
</feature>
<feature type="repeat" description="TPR" evidence="3">
    <location>
        <begin position="97"/>
        <end position="130"/>
    </location>
</feature>
<proteinExistence type="predicted"/>
<name>A0A554N9Q8_9EURY</name>
<feature type="repeat" description="TPR" evidence="3">
    <location>
        <begin position="134"/>
        <end position="167"/>
    </location>
</feature>
<dbReference type="InParanoid" id="A0A554N9Q8"/>
<protein>
    <submittedName>
        <fullName evidence="5">Uncharacterized protein</fullName>
    </submittedName>
</protein>
<dbReference type="InterPro" id="IPR011990">
    <property type="entry name" value="TPR-like_helical_dom_sf"/>
</dbReference>
<dbReference type="Gene3D" id="1.25.40.10">
    <property type="entry name" value="Tetratricopeptide repeat domain"/>
    <property type="match status" value="2"/>
</dbReference>
<sequence length="338" mass="36271">MTDDDETATAPEEAVPPTPPSEDDDDEGDAEGGADELTGQGGHEFSGGQGFDDPYGDSFDLEPPELKVDSGKVDPVDSRVVADALDDRQIGPGEVDAEELLEVGLSYMRINRHEQAADAFERVARFTDDERLEQEARVNKGVAHAELEEYDPAIGAYREALDIDADDGHSASARTNLAYALYESGQGEQALEQAERAVELDPRAPQVWYNRGFLLLERGLAEDAVNSFDNALRLGFRNAEVLEEKARALDDLGHYDQAEEVASEAEALRERAERELVDEHAGGGPAAGGAGGAPPEEPPARGEAPNGPEGGLADELAEEFAEGVDGTTEGPERERLDE</sequence>
<dbReference type="InterPro" id="IPR019734">
    <property type="entry name" value="TPR_rpt"/>
</dbReference>
<gene>
    <name evidence="5" type="ORF">DP107_11060</name>
</gene>
<keyword evidence="1" id="KW-0677">Repeat</keyword>
<feature type="region of interest" description="Disordered" evidence="4">
    <location>
        <begin position="270"/>
        <end position="338"/>
    </location>
</feature>
<organism evidence="5 6">
    <name type="scientific">Haloglomus irregulare</name>
    <dbReference type="NCBI Taxonomy" id="2234134"/>
    <lineage>
        <taxon>Archaea</taxon>
        <taxon>Methanobacteriati</taxon>
        <taxon>Methanobacteriota</taxon>
        <taxon>Stenosarchaea group</taxon>
        <taxon>Halobacteria</taxon>
        <taxon>Halobacteriales</taxon>
        <taxon>Natronomonadaceae</taxon>
        <taxon>Haloglomus</taxon>
    </lineage>
</organism>
<dbReference type="SMART" id="SM00028">
    <property type="entry name" value="TPR"/>
    <property type="match status" value="5"/>
</dbReference>
<dbReference type="PROSITE" id="PS50005">
    <property type="entry name" value="TPR"/>
    <property type="match status" value="4"/>
</dbReference>
<evidence type="ECO:0000313" key="5">
    <source>
        <dbReference type="EMBL" id="TSD13700.1"/>
    </source>
</evidence>